<keyword evidence="3" id="KW-1185">Reference proteome</keyword>
<dbReference type="InterPro" id="IPR013783">
    <property type="entry name" value="Ig-like_fold"/>
</dbReference>
<dbReference type="SUPFAM" id="SSF49313">
    <property type="entry name" value="Cadherin-like"/>
    <property type="match status" value="1"/>
</dbReference>
<proteinExistence type="predicted"/>
<feature type="compositionally biased region" description="Low complexity" evidence="1">
    <location>
        <begin position="911"/>
        <end position="927"/>
    </location>
</feature>
<dbReference type="OrthoDB" id="5593376at2759"/>
<feature type="compositionally biased region" description="Low complexity" evidence="1">
    <location>
        <begin position="190"/>
        <end position="203"/>
    </location>
</feature>
<feature type="region of interest" description="Disordered" evidence="1">
    <location>
        <begin position="1286"/>
        <end position="1323"/>
    </location>
</feature>
<gene>
    <name evidence="2" type="ORF">BDZ90DRAFT_226225</name>
</gene>
<feature type="compositionally biased region" description="Gly residues" evidence="1">
    <location>
        <begin position="1236"/>
        <end position="1247"/>
    </location>
</feature>
<accession>A0A316UUG0</accession>
<organism evidence="2 3">
    <name type="scientific">Jaminaea rosea</name>
    <dbReference type="NCBI Taxonomy" id="1569628"/>
    <lineage>
        <taxon>Eukaryota</taxon>
        <taxon>Fungi</taxon>
        <taxon>Dikarya</taxon>
        <taxon>Basidiomycota</taxon>
        <taxon>Ustilaginomycotina</taxon>
        <taxon>Exobasidiomycetes</taxon>
        <taxon>Microstromatales</taxon>
        <taxon>Microstromatales incertae sedis</taxon>
        <taxon>Jaminaea</taxon>
    </lineage>
</organism>
<feature type="compositionally biased region" description="Polar residues" evidence="1">
    <location>
        <begin position="1112"/>
        <end position="1128"/>
    </location>
</feature>
<dbReference type="GeneID" id="37026526"/>
<feature type="compositionally biased region" description="Polar residues" evidence="1">
    <location>
        <begin position="50"/>
        <end position="73"/>
    </location>
</feature>
<evidence type="ECO:0000313" key="3">
    <source>
        <dbReference type="Proteomes" id="UP000245884"/>
    </source>
</evidence>
<feature type="region of interest" description="Disordered" evidence="1">
    <location>
        <begin position="1112"/>
        <end position="1251"/>
    </location>
</feature>
<reference evidence="2 3" key="1">
    <citation type="journal article" date="2018" name="Mol. Biol. Evol.">
        <title>Broad Genomic Sampling Reveals a Smut Pathogenic Ancestry of the Fungal Clade Ustilaginomycotina.</title>
        <authorList>
            <person name="Kijpornyongpan T."/>
            <person name="Mondo S.J."/>
            <person name="Barry K."/>
            <person name="Sandor L."/>
            <person name="Lee J."/>
            <person name="Lipzen A."/>
            <person name="Pangilinan J."/>
            <person name="LaButti K."/>
            <person name="Hainaut M."/>
            <person name="Henrissat B."/>
            <person name="Grigoriev I.V."/>
            <person name="Spatafora J.W."/>
            <person name="Aime M.C."/>
        </authorList>
    </citation>
    <scope>NUCLEOTIDE SEQUENCE [LARGE SCALE GENOMIC DNA]</scope>
    <source>
        <strain evidence="2 3">MCA 5214</strain>
    </source>
</reference>
<feature type="region of interest" description="Disordered" evidence="1">
    <location>
        <begin position="895"/>
        <end position="930"/>
    </location>
</feature>
<feature type="compositionally biased region" description="Polar residues" evidence="1">
    <location>
        <begin position="153"/>
        <end position="166"/>
    </location>
</feature>
<sequence length="1323" mass="139508">MSHQPSFGGSGGGGDVQDGRVFAALPGQGGSSSSSRRSTNPDGFHAPDFSNLQAINRQDVAGTSSEQLVTNAYSLDGNRGPAQPPATAPHSPVDNRRSATFSAAPATHLASTSTSAAPPKGLLPAFNDGPMSAPPVSAPPSSADYSWFPPVPKSTQGPPSISTTAAGSGIAMSMPPQSSDQPFVFGAGGSSSSLTTSPLLTLSQMSEMSSAPPPSAHNPRVSPTQRRRISGATRQKPHLTSIDTSPGGPHHMRAESASLNSAGPANGQSSVGGGGPGGMPRPLAANQVGALLDQVFNLASTARDLFHKGDQGSTSMCLEELSRSLDMLGDLRGRHHKTDRDAQQGDGQISTGAFSGVPAQAPASGTGSAHHRTNSETTNATNAFSMISLPPESPGIRKRVTNPMDDMPMKTMRGHQGVPVDAPAPPPSAPPAMSDNLQAPRYEPPRSAPPPLQQTNSAPLVPQLKNLGPSPLGPGQLQSQGWHDPGAGTNGGSGNNDGLTAASMGNNTSPLVQQSISSFNSASGSSASLNSAALVGVPAQSLPTSPRALPAHSRTRSVLDGAFNGLESLAASPVISQHGAGADDDDNSHHWPADSGAASPQDAWSPSQDFDENFFGFTQAQHAFAPSALSGDIDSRDGGGGNDEHAHVMTLKGTIDVPDMPGRGPIPTLPHDLQEKLDALFYRYLRWVCSTNDCTDANGEGIHQTLMPKRMSRLNHSEDFRPFKFRIQAFVNRWQEEVYKSGISEEQCSHKRLRQYLWTQPYISRFNEDGRKAKSKGNHVWIVEGRKLSDEEWEFQRFERKIVGPPDRTAHRGVPWSWTLRVWDPQMSAASIKPTFTIKSKPDWLSFNSDEDGAEKTLSGTPLDSSDGGLVKVSAQCLRGNGAIQNLEMSFDLTLGPGGDDRGAMMPPQRPHASASQQQQQYHQSHSGVASGLGLGVPLMEHQHRLQASMPMHVASSSTAFAPAMVPSGMCPPPVPSSGNMGLTMGHAAQQSSMPPPMPTHHQHLLASHHQQQQQQQPQHQQSEKSGFFNHIGYNFTNPDPPPLVTPQPPPYLTDYNGDSPMLPVYHQHQHQLEPTSQPVGMDNGGTTMPGSGHAAGHMGLPASFMPNHSAQAVTQGTPAPPLASQSLEPHDQIQRSQVRAMIEKMQRDQTASLSLKLPSERRNSKTATSPYEVGSVGQDGGGDGGHMQAQADQQQRIQQHHMELQQQQQAQAYAQAVPMPPPGQPLQLPILSSGDDGGQVGHGGNVSGIINEQTSAAGTPFGAANPSPHSNLNEAVFSAAGLSASDTPHLLSPAGGEGIEVNPFSEISFDSVPPPPHMTGQQ</sequence>
<feature type="compositionally biased region" description="Pro residues" evidence="1">
    <location>
        <begin position="1313"/>
        <end position="1323"/>
    </location>
</feature>
<dbReference type="InterPro" id="IPR015919">
    <property type="entry name" value="Cadherin-like_sf"/>
</dbReference>
<dbReference type="EMBL" id="KZ819664">
    <property type="protein sequence ID" value="PWN28919.1"/>
    <property type="molecule type" value="Genomic_DNA"/>
</dbReference>
<feature type="region of interest" description="Disordered" evidence="1">
    <location>
        <begin position="1"/>
        <end position="282"/>
    </location>
</feature>
<name>A0A316UUG0_9BASI</name>
<feature type="compositionally biased region" description="Low complexity" evidence="1">
    <location>
        <begin position="1005"/>
        <end position="1021"/>
    </location>
</feature>
<feature type="region of interest" description="Disordered" evidence="1">
    <location>
        <begin position="985"/>
        <end position="1024"/>
    </location>
</feature>
<feature type="region of interest" description="Disordered" evidence="1">
    <location>
        <begin position="335"/>
        <end position="507"/>
    </location>
</feature>
<feature type="compositionally biased region" description="Low complexity" evidence="1">
    <location>
        <begin position="1226"/>
        <end position="1235"/>
    </location>
</feature>
<dbReference type="STRING" id="1569628.A0A316UUG0"/>
<feature type="compositionally biased region" description="Low complexity" evidence="1">
    <location>
        <begin position="102"/>
        <end position="119"/>
    </location>
</feature>
<dbReference type="RefSeq" id="XP_025363531.1">
    <property type="nucleotide sequence ID" value="XM_025504703.1"/>
</dbReference>
<feature type="compositionally biased region" description="Low complexity" evidence="1">
    <location>
        <begin position="1187"/>
        <end position="1198"/>
    </location>
</feature>
<dbReference type="Proteomes" id="UP000245884">
    <property type="component" value="Unassembled WGS sequence"/>
</dbReference>
<feature type="compositionally biased region" description="Low complexity" evidence="1">
    <location>
        <begin position="1205"/>
        <end position="1217"/>
    </location>
</feature>
<evidence type="ECO:0000313" key="2">
    <source>
        <dbReference type="EMBL" id="PWN28919.1"/>
    </source>
</evidence>
<protein>
    <submittedName>
        <fullName evidence="2">Uncharacterized protein</fullName>
    </submittedName>
</protein>
<feature type="compositionally biased region" description="Polar residues" evidence="1">
    <location>
        <begin position="375"/>
        <end position="385"/>
    </location>
</feature>
<evidence type="ECO:0000256" key="1">
    <source>
        <dbReference type="SAM" id="MobiDB-lite"/>
    </source>
</evidence>
<dbReference type="GO" id="GO:0016020">
    <property type="term" value="C:membrane"/>
    <property type="evidence" value="ECO:0007669"/>
    <property type="project" value="InterPro"/>
</dbReference>
<dbReference type="Gene3D" id="2.60.40.10">
    <property type="entry name" value="Immunoglobulins"/>
    <property type="match status" value="1"/>
</dbReference>
<feature type="region of interest" description="Disordered" evidence="1">
    <location>
        <begin position="577"/>
        <end position="611"/>
    </location>
</feature>
<dbReference type="GO" id="GO:0005509">
    <property type="term" value="F:calcium ion binding"/>
    <property type="evidence" value="ECO:0007669"/>
    <property type="project" value="InterPro"/>
</dbReference>